<organism evidence="1 2">
    <name type="scientific">Caligus rogercresseyi</name>
    <name type="common">Sea louse</name>
    <dbReference type="NCBI Taxonomy" id="217165"/>
    <lineage>
        <taxon>Eukaryota</taxon>
        <taxon>Metazoa</taxon>
        <taxon>Ecdysozoa</taxon>
        <taxon>Arthropoda</taxon>
        <taxon>Crustacea</taxon>
        <taxon>Multicrustacea</taxon>
        <taxon>Hexanauplia</taxon>
        <taxon>Copepoda</taxon>
        <taxon>Siphonostomatoida</taxon>
        <taxon>Caligidae</taxon>
        <taxon>Caligus</taxon>
    </lineage>
</organism>
<evidence type="ECO:0000313" key="2">
    <source>
        <dbReference type="Proteomes" id="UP000595437"/>
    </source>
</evidence>
<dbReference type="EMBL" id="CP045892">
    <property type="protein sequence ID" value="QQP52764.1"/>
    <property type="molecule type" value="Genomic_DNA"/>
</dbReference>
<protein>
    <submittedName>
        <fullName evidence="1">Kinesin-like protein KIF28P</fullName>
    </submittedName>
</protein>
<gene>
    <name evidence="1" type="ORF">FKW44_005011</name>
</gene>
<dbReference type="Proteomes" id="UP000595437">
    <property type="component" value="Chromosome 3"/>
</dbReference>
<feature type="non-terminal residue" evidence="1">
    <location>
        <position position="1"/>
    </location>
</feature>
<evidence type="ECO:0000313" key="1">
    <source>
        <dbReference type="EMBL" id="QQP52764.1"/>
    </source>
</evidence>
<keyword evidence="2" id="KW-1185">Reference proteome</keyword>
<proteinExistence type="predicted"/>
<dbReference type="SUPFAM" id="SSF52540">
    <property type="entry name" value="P-loop containing nucleoside triphosphate hydrolases"/>
    <property type="match status" value="1"/>
</dbReference>
<name>A0A7T8KAX8_CALRO</name>
<reference evidence="2" key="1">
    <citation type="submission" date="2021-01" db="EMBL/GenBank/DDBJ databases">
        <title>Caligus Genome Assembly.</title>
        <authorList>
            <person name="Gallardo-Escarate C."/>
        </authorList>
    </citation>
    <scope>NUCLEOTIDE SEQUENCE [LARGE SCALE GENOMIC DNA]</scope>
</reference>
<dbReference type="AlphaFoldDB" id="A0A7T8KAX8"/>
<accession>A0A7T8KAX8</accession>
<sequence length="73" mass="8081">YNKPFQNNLFLAEGLTEVMVADYEHIAAKIEEGTSIERAHTIVGIHFIQKNKNKAGKEMAKGALINLVDLAGR</sequence>
<dbReference type="InterPro" id="IPR027417">
    <property type="entry name" value="P-loop_NTPase"/>
</dbReference>